<keyword evidence="3" id="KW-1185">Reference proteome</keyword>
<accession>A0A1H5V7D5</accession>
<dbReference type="RefSeq" id="WP_160111334.1">
    <property type="nucleotide sequence ID" value="NZ_FNVG01000004.1"/>
</dbReference>
<proteinExistence type="predicted"/>
<evidence type="ECO:0000313" key="2">
    <source>
        <dbReference type="EMBL" id="SEF83114.1"/>
    </source>
</evidence>
<protein>
    <submittedName>
        <fullName evidence="2">Uncharacterized protein</fullName>
    </submittedName>
</protein>
<dbReference type="AlphaFoldDB" id="A0A1H5V7D5"/>
<sequence>MNSALLSTLDTEKATEVEQASKSSTSTLAEIATIITMYLATSAVVLLLSLTWVM</sequence>
<keyword evidence="1" id="KW-0812">Transmembrane</keyword>
<reference evidence="3" key="1">
    <citation type="submission" date="2016-10" db="EMBL/GenBank/DDBJ databases">
        <authorList>
            <person name="Varghese N."/>
            <person name="Submissions S."/>
        </authorList>
    </citation>
    <scope>NUCLEOTIDE SEQUENCE [LARGE SCALE GENOMIC DNA]</scope>
    <source>
        <strain evidence="3">CGMCC 1.7062</strain>
    </source>
</reference>
<gene>
    <name evidence="2" type="ORF">SAMN04488244_10481</name>
</gene>
<organism evidence="2 3">
    <name type="scientific">Vibrio hangzhouensis</name>
    <dbReference type="NCBI Taxonomy" id="462991"/>
    <lineage>
        <taxon>Bacteria</taxon>
        <taxon>Pseudomonadati</taxon>
        <taxon>Pseudomonadota</taxon>
        <taxon>Gammaproteobacteria</taxon>
        <taxon>Vibrionales</taxon>
        <taxon>Vibrionaceae</taxon>
        <taxon>Vibrio</taxon>
    </lineage>
</organism>
<dbReference type="EMBL" id="FNVG01000004">
    <property type="protein sequence ID" value="SEF83114.1"/>
    <property type="molecule type" value="Genomic_DNA"/>
</dbReference>
<keyword evidence="1" id="KW-1133">Transmembrane helix</keyword>
<feature type="transmembrane region" description="Helical" evidence="1">
    <location>
        <begin position="31"/>
        <end position="53"/>
    </location>
</feature>
<evidence type="ECO:0000256" key="1">
    <source>
        <dbReference type="SAM" id="Phobius"/>
    </source>
</evidence>
<name>A0A1H5V7D5_9VIBR</name>
<dbReference type="Proteomes" id="UP000236721">
    <property type="component" value="Unassembled WGS sequence"/>
</dbReference>
<dbReference type="OrthoDB" id="9926334at2"/>
<evidence type="ECO:0000313" key="3">
    <source>
        <dbReference type="Proteomes" id="UP000236721"/>
    </source>
</evidence>
<keyword evidence="1" id="KW-0472">Membrane</keyword>